<dbReference type="InterPro" id="IPR041424">
    <property type="entry name" value="CinA_KH"/>
</dbReference>
<keyword evidence="4" id="KW-1185">Reference proteome</keyword>
<dbReference type="InterPro" id="IPR001453">
    <property type="entry name" value="MoaB/Mog_dom"/>
</dbReference>
<dbReference type="InterPro" id="IPR008136">
    <property type="entry name" value="CinA_C"/>
</dbReference>
<dbReference type="InterPro" id="IPR008135">
    <property type="entry name" value="Competence-induced_CinA"/>
</dbReference>
<dbReference type="EMBL" id="JAPDPI010000004">
    <property type="protein sequence ID" value="MCW3804670.1"/>
    <property type="molecule type" value="Genomic_DNA"/>
</dbReference>
<comment type="caution">
    <text evidence="3">The sequence shown here is derived from an EMBL/GenBank/DDBJ whole genome shotgun (WGS) entry which is preliminary data.</text>
</comment>
<dbReference type="SUPFAM" id="SSF142433">
    <property type="entry name" value="CinA-like"/>
    <property type="match status" value="1"/>
</dbReference>
<dbReference type="Pfam" id="PF18146">
    <property type="entry name" value="CinA_KH"/>
    <property type="match status" value="1"/>
</dbReference>
<dbReference type="PIRSF" id="PIRSF006728">
    <property type="entry name" value="CinA"/>
    <property type="match status" value="1"/>
</dbReference>
<sequence length="413" mass="45036">MNLEIVTIGDELLIGQVVDTNSAWMGRKLNEAGFEVSRINSIRDTEEEILNILSEASDRADVVLLTGGLGPTKDDITKETLCKYFNTELVFNQEVFENVKSLIKRYVSNINKLNRSQAMVPANCTVISNPVGTAPIMWFEHEGTVFVSMPGVPSEMKYAMEFNIIPKLVEKFNIGSIVHKTVLVQGIPEAVLAEMLEDFEGGIASHISLAYLPAPGQIRLRFTGRGESKADLEAEITTLVEQLKPIIGNNILALEDVSITKIIAELFLNKELTLSSAESCTGGNIAHMITSLPGSSAYFKGSVVAYHNQVKQHILGVSDDDLANYGAVSQPVVEQMARGARKALDSDYAVATSGIAGPDGGTEEKPVGTVWISVSGPDRTISEKFQFGTIRERNIIRASEMALVMLKKMIENK</sequence>
<dbReference type="Gene3D" id="3.90.950.20">
    <property type="entry name" value="CinA-like"/>
    <property type="match status" value="1"/>
</dbReference>
<dbReference type="NCBIfam" id="NF001813">
    <property type="entry name" value="PRK00549.1"/>
    <property type="match status" value="1"/>
</dbReference>
<dbReference type="InterPro" id="IPR050101">
    <property type="entry name" value="CinA"/>
</dbReference>
<dbReference type="AlphaFoldDB" id="A0AAE3SJS0"/>
<evidence type="ECO:0000256" key="1">
    <source>
        <dbReference type="HAMAP-Rule" id="MF_00226"/>
    </source>
</evidence>
<evidence type="ECO:0000313" key="4">
    <source>
        <dbReference type="Proteomes" id="UP001207408"/>
    </source>
</evidence>
<evidence type="ECO:0000259" key="2">
    <source>
        <dbReference type="SMART" id="SM00852"/>
    </source>
</evidence>
<dbReference type="NCBIfam" id="TIGR00199">
    <property type="entry name" value="PncC_domain"/>
    <property type="match status" value="1"/>
</dbReference>
<dbReference type="NCBIfam" id="TIGR00177">
    <property type="entry name" value="molyb_syn"/>
    <property type="match status" value="1"/>
</dbReference>
<dbReference type="InterPro" id="IPR036425">
    <property type="entry name" value="MoaB/Mog-like_dom_sf"/>
</dbReference>
<dbReference type="PANTHER" id="PTHR13939">
    <property type="entry name" value="NICOTINAMIDE-NUCLEOTIDE AMIDOHYDROLASE PNCC"/>
    <property type="match status" value="1"/>
</dbReference>
<dbReference type="PANTHER" id="PTHR13939:SF0">
    <property type="entry name" value="NMN AMIDOHYDROLASE-LIKE PROTEIN YFAY"/>
    <property type="match status" value="1"/>
</dbReference>
<reference evidence="3" key="1">
    <citation type="submission" date="2022-10" db="EMBL/GenBank/DDBJ databases">
        <authorList>
            <person name="Yu W.X."/>
        </authorList>
    </citation>
    <scope>NUCLEOTIDE SEQUENCE</scope>
    <source>
        <strain evidence="3">D04</strain>
    </source>
</reference>
<accession>A0AAE3SJS0</accession>
<dbReference type="Pfam" id="PF00994">
    <property type="entry name" value="MoCF_biosynth"/>
    <property type="match status" value="1"/>
</dbReference>
<name>A0AAE3SJS0_9BACT</name>
<dbReference type="Pfam" id="PF02464">
    <property type="entry name" value="CinA"/>
    <property type="match status" value="1"/>
</dbReference>
<gene>
    <name evidence="3" type="ORF">OM074_03470</name>
</gene>
<feature type="domain" description="MoaB/Mog" evidence="2">
    <location>
        <begin position="4"/>
        <end position="171"/>
    </location>
</feature>
<comment type="similarity">
    <text evidence="1">Belongs to the CinA family.</text>
</comment>
<evidence type="ECO:0000313" key="3">
    <source>
        <dbReference type="EMBL" id="MCW3804670.1"/>
    </source>
</evidence>
<dbReference type="CDD" id="cd00885">
    <property type="entry name" value="cinA"/>
    <property type="match status" value="1"/>
</dbReference>
<dbReference type="Gene3D" id="3.40.980.10">
    <property type="entry name" value="MoaB/Mog-like domain"/>
    <property type="match status" value="1"/>
</dbReference>
<dbReference type="NCBIfam" id="TIGR00200">
    <property type="entry name" value="cinA_nterm"/>
    <property type="match status" value="1"/>
</dbReference>
<dbReference type="RefSeq" id="WP_301197889.1">
    <property type="nucleotide sequence ID" value="NZ_JAPDPI010000004.1"/>
</dbReference>
<organism evidence="3 4">
    <name type="scientific">Plebeiibacterium marinum</name>
    <dbReference type="NCBI Taxonomy" id="2992111"/>
    <lineage>
        <taxon>Bacteria</taxon>
        <taxon>Pseudomonadati</taxon>
        <taxon>Bacteroidota</taxon>
        <taxon>Bacteroidia</taxon>
        <taxon>Marinilabiliales</taxon>
        <taxon>Marinilabiliaceae</taxon>
        <taxon>Plebeiibacterium</taxon>
    </lineage>
</organism>
<dbReference type="InterPro" id="IPR036653">
    <property type="entry name" value="CinA-like_C"/>
</dbReference>
<protein>
    <recommendedName>
        <fullName evidence="1">CinA-like protein</fullName>
    </recommendedName>
</protein>
<dbReference type="Proteomes" id="UP001207408">
    <property type="component" value="Unassembled WGS sequence"/>
</dbReference>
<dbReference type="SUPFAM" id="SSF53218">
    <property type="entry name" value="Molybdenum cofactor biosynthesis proteins"/>
    <property type="match status" value="1"/>
</dbReference>
<dbReference type="HAMAP" id="MF_00226_B">
    <property type="entry name" value="CinA_B"/>
    <property type="match status" value="1"/>
</dbReference>
<proteinExistence type="inferred from homology"/>
<dbReference type="SMART" id="SM00852">
    <property type="entry name" value="MoCF_biosynth"/>
    <property type="match status" value="1"/>
</dbReference>